<dbReference type="SMART" id="SM00317">
    <property type="entry name" value="SET"/>
    <property type="match status" value="1"/>
</dbReference>
<dbReference type="Proteomes" id="UP000694402">
    <property type="component" value="Unassembled WGS sequence"/>
</dbReference>
<feature type="repeat" description="ANK" evidence="6">
    <location>
        <begin position="401"/>
        <end position="426"/>
    </location>
</feature>
<feature type="compositionally biased region" description="Basic residues" evidence="7">
    <location>
        <begin position="28"/>
        <end position="45"/>
    </location>
</feature>
<dbReference type="CDD" id="cd20905">
    <property type="entry name" value="EHMT_ZBD"/>
    <property type="match status" value="1"/>
</dbReference>
<evidence type="ECO:0000256" key="6">
    <source>
        <dbReference type="PROSITE-ProRule" id="PRU00023"/>
    </source>
</evidence>
<dbReference type="PROSITE" id="PS50297">
    <property type="entry name" value="ANK_REP_REGION"/>
    <property type="match status" value="5"/>
</dbReference>
<dbReference type="InterPro" id="IPR036770">
    <property type="entry name" value="Ankyrin_rpt-contain_sf"/>
</dbReference>
<dbReference type="GO" id="GO:0046974">
    <property type="term" value="F:histone H3K9 methyltransferase activity"/>
    <property type="evidence" value="ECO:0007669"/>
    <property type="project" value="TreeGrafter"/>
</dbReference>
<dbReference type="Pfam" id="PF13637">
    <property type="entry name" value="Ank_4"/>
    <property type="match status" value="1"/>
</dbReference>
<reference evidence="10" key="2">
    <citation type="submission" date="2025-09" db="UniProtKB">
        <authorList>
            <consortium name="Ensembl"/>
        </authorList>
    </citation>
    <scope>IDENTIFICATION</scope>
</reference>
<dbReference type="Pfam" id="PF00856">
    <property type="entry name" value="SET"/>
    <property type="match status" value="1"/>
</dbReference>
<dbReference type="PROSITE" id="PS50280">
    <property type="entry name" value="SET"/>
    <property type="match status" value="1"/>
</dbReference>
<dbReference type="InterPro" id="IPR007728">
    <property type="entry name" value="Pre-SET_dom"/>
</dbReference>
<dbReference type="PROSITE" id="PS50088">
    <property type="entry name" value="ANK_REPEAT"/>
    <property type="match status" value="5"/>
</dbReference>
<dbReference type="GO" id="GO:0008270">
    <property type="term" value="F:zinc ion binding"/>
    <property type="evidence" value="ECO:0007669"/>
    <property type="project" value="InterPro"/>
</dbReference>
<keyword evidence="3" id="KW-0489">Methyltransferase</keyword>
<protein>
    <recommendedName>
        <fullName evidence="12">Euchromatic histone-lysine N-methyltransferase 1a</fullName>
    </recommendedName>
</protein>
<feature type="repeat" description="ANK" evidence="6">
    <location>
        <begin position="435"/>
        <end position="467"/>
    </location>
</feature>
<evidence type="ECO:0000256" key="7">
    <source>
        <dbReference type="SAM" id="MobiDB-lite"/>
    </source>
</evidence>
<name>A0A8C8K968_ONCTS</name>
<evidence type="ECO:0008006" key="12">
    <source>
        <dbReference type="Google" id="ProtNLM"/>
    </source>
</evidence>
<dbReference type="InterPro" id="IPR002110">
    <property type="entry name" value="Ankyrin_rpt"/>
</dbReference>
<dbReference type="AlphaFoldDB" id="A0A8C8K968"/>
<dbReference type="GeneTree" id="ENSGT00940000156002"/>
<proteinExistence type="predicted"/>
<dbReference type="FunFam" id="2.170.270.10:FF:000005">
    <property type="entry name" value="Euchromatic histone-lysine N-methyltransferase 2"/>
    <property type="match status" value="1"/>
</dbReference>
<dbReference type="PROSITE" id="PS50867">
    <property type="entry name" value="PRE_SET"/>
    <property type="match status" value="1"/>
</dbReference>
<dbReference type="InterPro" id="IPR047762">
    <property type="entry name" value="EHMT_CRR"/>
</dbReference>
<feature type="repeat" description="ANK" evidence="6">
    <location>
        <begin position="501"/>
        <end position="533"/>
    </location>
</feature>
<evidence type="ECO:0000256" key="3">
    <source>
        <dbReference type="ARBA" id="ARBA00022603"/>
    </source>
</evidence>
<keyword evidence="5" id="KW-0156">Chromatin regulator</keyword>
<sequence>MERRGVSQESEAGKRHPNPRSVTPTGAKGKKALSAKSHVNKKSKAKMTSVHGSVAGSNGFILHKKQARATPQRKGGSPHGLSKTPPTPADSGREAVIAGISDVQTPSYPCLDPAPTSSTQCFPADGEVTETDLSEELPLCCCRMETPCSGESLSQTEHTCMATESVDGLRSVLKHEMMRPSNTVHLLVLCEDHRAGMVKHQCCPGCGLFCRAGSFMECRPYGSISHRFHRGCASVIKAQSFCPHCGEDATGAQEVTVPKTVSNPVTVPKAEPVLPSVPAVPAVYPVALLPVVMKPKKVKYHTKQLYISAHHGELQKVIHLLVDGKDPNYLMYSQNKRTPLHAAASEGHQEVCHMLVQAGANLDMFDEEQRTPLMDACENNHLDTVKYLLRAGAALSHKDIKGSTCLHLAAKLGHYDVVQHLLSKASKQVNCQDDGGWTPITWAIEYKHRELVLLLLSRGADVNIRDKEENICLHWAALSGSNDIAQILLDARCDLHAVNVHGDSTLHIAARENQLECVTLLLSQGADVNLKNREGETPLDCCIYSSKVWVSLKTNKKLTDARRSRDSHREKVLSRDISRGYEAVPIACVNGVDSDSCPDNYKYVPDSCVTSPINIDKDITHLQHCVCTDDCSSNTCMCAQLSLRCWYDKEGRLPLEFCQKEPPVLFECNHACSCWRSCRNRVVQNGLRARLQLYKTQRMGWGVRALQDIPQGTFICEYVGEIITDAEADGRENDSFLFTLDNKVGDVHCIDARLFGNIGRFINHLCEPNLLAVRVFTMHQDLRFPRIAFFSRKPIQSGDQIGFDYGDHFWKVKSKYYSCQCFSPRCRHSSAARAQSLERVTAPAQQSCAHTAVTQS</sequence>
<evidence type="ECO:0000259" key="9">
    <source>
        <dbReference type="PROSITE" id="PS50867"/>
    </source>
</evidence>
<feature type="repeat" description="ANK" evidence="6">
    <location>
        <begin position="368"/>
        <end position="400"/>
    </location>
</feature>
<dbReference type="SUPFAM" id="SSF82199">
    <property type="entry name" value="SET domain"/>
    <property type="match status" value="1"/>
</dbReference>
<keyword evidence="6" id="KW-0040">ANK repeat</keyword>
<feature type="compositionally biased region" description="Basic and acidic residues" evidence="7">
    <location>
        <begin position="1"/>
        <end position="14"/>
    </location>
</feature>
<feature type="repeat" description="ANK" evidence="6">
    <location>
        <begin position="335"/>
        <end position="367"/>
    </location>
</feature>
<evidence type="ECO:0000256" key="1">
    <source>
        <dbReference type="ARBA" id="ARBA00004286"/>
    </source>
</evidence>
<feature type="domain" description="Pre-SET" evidence="9">
    <location>
        <begin position="623"/>
        <end position="686"/>
    </location>
</feature>
<keyword evidence="3" id="KW-0808">Transferase</keyword>
<dbReference type="Gene3D" id="2.170.270.10">
    <property type="entry name" value="SET domain"/>
    <property type="match status" value="1"/>
</dbReference>
<dbReference type="Pfam" id="PF21533">
    <property type="entry name" value="EHMT1-2_CRR"/>
    <property type="match status" value="1"/>
</dbReference>
<dbReference type="InterPro" id="IPR001214">
    <property type="entry name" value="SET_dom"/>
</dbReference>
<evidence type="ECO:0000259" key="8">
    <source>
        <dbReference type="PROSITE" id="PS50280"/>
    </source>
</evidence>
<organism evidence="10 11">
    <name type="scientific">Oncorhynchus tshawytscha</name>
    <name type="common">Chinook salmon</name>
    <name type="synonym">Salmo tshawytscha</name>
    <dbReference type="NCBI Taxonomy" id="74940"/>
    <lineage>
        <taxon>Eukaryota</taxon>
        <taxon>Metazoa</taxon>
        <taxon>Chordata</taxon>
        <taxon>Craniata</taxon>
        <taxon>Vertebrata</taxon>
        <taxon>Euteleostomi</taxon>
        <taxon>Actinopterygii</taxon>
        <taxon>Neopterygii</taxon>
        <taxon>Teleostei</taxon>
        <taxon>Protacanthopterygii</taxon>
        <taxon>Salmoniformes</taxon>
        <taxon>Salmonidae</taxon>
        <taxon>Salmoninae</taxon>
        <taxon>Oncorhynchus</taxon>
    </lineage>
</organism>
<dbReference type="GO" id="GO:0005634">
    <property type="term" value="C:nucleus"/>
    <property type="evidence" value="ECO:0007669"/>
    <property type="project" value="InterPro"/>
</dbReference>
<dbReference type="InterPro" id="IPR046341">
    <property type="entry name" value="SET_dom_sf"/>
</dbReference>
<comment type="subcellular location">
    <subcellularLocation>
        <location evidence="1">Chromosome</location>
    </subcellularLocation>
</comment>
<keyword evidence="2" id="KW-0158">Chromosome</keyword>
<dbReference type="GO" id="GO:0000785">
    <property type="term" value="C:chromatin"/>
    <property type="evidence" value="ECO:0007669"/>
    <property type="project" value="TreeGrafter"/>
</dbReference>
<dbReference type="PRINTS" id="PR01415">
    <property type="entry name" value="ANKYRIN"/>
</dbReference>
<gene>
    <name evidence="10" type="primary">ehmt1a</name>
</gene>
<dbReference type="InterPro" id="IPR043550">
    <property type="entry name" value="EHMT1/EHMT2"/>
</dbReference>
<dbReference type="GO" id="GO:0002039">
    <property type="term" value="F:p53 binding"/>
    <property type="evidence" value="ECO:0007669"/>
    <property type="project" value="InterPro"/>
</dbReference>
<dbReference type="GO" id="GO:0032259">
    <property type="term" value="P:methylation"/>
    <property type="evidence" value="ECO:0007669"/>
    <property type="project" value="UniProtKB-KW"/>
</dbReference>
<dbReference type="Pfam" id="PF05033">
    <property type="entry name" value="Pre-SET"/>
    <property type="match status" value="1"/>
</dbReference>
<dbReference type="SMART" id="SM00248">
    <property type="entry name" value="ANK"/>
    <property type="match status" value="8"/>
</dbReference>
<dbReference type="PANTHER" id="PTHR46307">
    <property type="entry name" value="G9A, ISOFORM B"/>
    <property type="match status" value="1"/>
</dbReference>
<keyword evidence="4" id="KW-0949">S-adenosyl-L-methionine</keyword>
<feature type="domain" description="SET" evidence="8">
    <location>
        <begin position="689"/>
        <end position="806"/>
    </location>
</feature>
<dbReference type="GO" id="GO:0000122">
    <property type="term" value="P:negative regulation of transcription by RNA polymerase II"/>
    <property type="evidence" value="ECO:0007669"/>
    <property type="project" value="TreeGrafter"/>
</dbReference>
<dbReference type="PANTHER" id="PTHR46307:SF2">
    <property type="entry name" value="HISTONE-LYSINE N-METHYLTRANSFERASE EHMT1"/>
    <property type="match status" value="1"/>
</dbReference>
<dbReference type="Gene3D" id="1.25.40.20">
    <property type="entry name" value="Ankyrin repeat-containing domain"/>
    <property type="match status" value="1"/>
</dbReference>
<evidence type="ECO:0000256" key="5">
    <source>
        <dbReference type="ARBA" id="ARBA00022853"/>
    </source>
</evidence>
<dbReference type="Pfam" id="PF12796">
    <property type="entry name" value="Ank_2"/>
    <property type="match status" value="2"/>
</dbReference>
<reference evidence="10" key="1">
    <citation type="submission" date="2025-08" db="UniProtKB">
        <authorList>
            <consortium name="Ensembl"/>
        </authorList>
    </citation>
    <scope>IDENTIFICATION</scope>
</reference>
<dbReference type="Ensembl" id="ENSOTST00005111630.2">
    <property type="protein sequence ID" value="ENSOTSP00005103237.2"/>
    <property type="gene ID" value="ENSOTSG00005046527.2"/>
</dbReference>
<evidence type="ECO:0000313" key="10">
    <source>
        <dbReference type="Ensembl" id="ENSOTSP00005103237.2"/>
    </source>
</evidence>
<evidence type="ECO:0000313" key="11">
    <source>
        <dbReference type="Proteomes" id="UP000694402"/>
    </source>
</evidence>
<dbReference type="SMART" id="SM00468">
    <property type="entry name" value="PreSET"/>
    <property type="match status" value="1"/>
</dbReference>
<evidence type="ECO:0000256" key="2">
    <source>
        <dbReference type="ARBA" id="ARBA00022454"/>
    </source>
</evidence>
<keyword evidence="11" id="KW-1185">Reference proteome</keyword>
<feature type="region of interest" description="Disordered" evidence="7">
    <location>
        <begin position="1"/>
        <end position="92"/>
    </location>
</feature>
<dbReference type="SUPFAM" id="SSF48403">
    <property type="entry name" value="Ankyrin repeat"/>
    <property type="match status" value="1"/>
</dbReference>
<accession>A0A8C8K968</accession>
<evidence type="ECO:0000256" key="4">
    <source>
        <dbReference type="ARBA" id="ARBA00022691"/>
    </source>
</evidence>